<sequence>MTDTWGVPGPVFAGLYGGLLLLPALALLIGRVLLGRGRAGGAPERGEQLALLTGGRARAAEFVVARLLEQQVVRLDGTGRLSRVKGSASDDLGRAALLKVGKHGTSIDRVRATVADHPAMRELEAGLIGRGLLADARKVRSTWVFAAVAYWLLVVFGVVRLIAGASTGHPVGYLLALLAAGVAAAIVVTVKARNAPAVKATAAGRAAAAEARRAGTLVTGPAGAVAAGGFEGHPEKDVRLAVSRATQQAAARTRRRARFAGAGGGTAVGYWGGSSCSGGSSSCGGGGGGCGGGGGGGCGG</sequence>
<feature type="transmembrane region" description="Helical" evidence="1">
    <location>
        <begin position="171"/>
        <end position="190"/>
    </location>
</feature>
<dbReference type="EMBL" id="JBHMBK010000052">
    <property type="protein sequence ID" value="MFB9690400.1"/>
    <property type="molecule type" value="Genomic_DNA"/>
</dbReference>
<proteinExistence type="predicted"/>
<evidence type="ECO:0000256" key="1">
    <source>
        <dbReference type="SAM" id="Phobius"/>
    </source>
</evidence>
<evidence type="ECO:0000313" key="2">
    <source>
        <dbReference type="EMBL" id="MFB9690400.1"/>
    </source>
</evidence>
<feature type="transmembrane region" description="Helical" evidence="1">
    <location>
        <begin position="12"/>
        <end position="34"/>
    </location>
</feature>
<organism evidence="2 3">
    <name type="scientific">Amycolatopsis plumensis</name>
    <dbReference type="NCBI Taxonomy" id="236508"/>
    <lineage>
        <taxon>Bacteria</taxon>
        <taxon>Bacillati</taxon>
        <taxon>Actinomycetota</taxon>
        <taxon>Actinomycetes</taxon>
        <taxon>Pseudonocardiales</taxon>
        <taxon>Pseudonocardiaceae</taxon>
        <taxon>Amycolatopsis</taxon>
    </lineage>
</organism>
<name>A0ABV5UJA5_9PSEU</name>
<dbReference type="NCBIfam" id="TIGR04222">
    <property type="entry name" value="near_uncomplex"/>
    <property type="match status" value="1"/>
</dbReference>
<dbReference type="InterPro" id="IPR026467">
    <property type="entry name" value="Ser/Gly_Cys_C_dom"/>
</dbReference>
<feature type="transmembrane region" description="Helical" evidence="1">
    <location>
        <begin position="143"/>
        <end position="165"/>
    </location>
</feature>
<gene>
    <name evidence="2" type="ORF">ACFFTO_40030</name>
</gene>
<evidence type="ECO:0000313" key="3">
    <source>
        <dbReference type="Proteomes" id="UP001589535"/>
    </source>
</evidence>
<keyword evidence="1" id="KW-0472">Membrane</keyword>
<comment type="caution">
    <text evidence="2">The sequence shown here is derived from an EMBL/GenBank/DDBJ whole genome shotgun (WGS) entry which is preliminary data.</text>
</comment>
<dbReference type="Proteomes" id="UP001589535">
    <property type="component" value="Unassembled WGS sequence"/>
</dbReference>
<reference evidence="2 3" key="1">
    <citation type="submission" date="2024-09" db="EMBL/GenBank/DDBJ databases">
        <authorList>
            <person name="Sun Q."/>
            <person name="Mori K."/>
        </authorList>
    </citation>
    <scope>NUCLEOTIDE SEQUENCE [LARGE SCALE GENOMIC DNA]</scope>
    <source>
        <strain evidence="2 3">JCM 13852</strain>
    </source>
</reference>
<protein>
    <submittedName>
        <fullName evidence="2">TIGR04222 domain-containing membrane protein</fullName>
    </submittedName>
</protein>
<keyword evidence="1" id="KW-0812">Transmembrane</keyword>
<keyword evidence="3" id="KW-1185">Reference proteome</keyword>
<dbReference type="RefSeq" id="WP_378205727.1">
    <property type="nucleotide sequence ID" value="NZ_JBHMBK010000052.1"/>
</dbReference>
<accession>A0ABV5UJA5</accession>
<keyword evidence="1" id="KW-1133">Transmembrane helix</keyword>